<protein>
    <submittedName>
        <fullName evidence="2">Uncharacterized protein</fullName>
    </submittedName>
</protein>
<dbReference type="Proteomes" id="UP000012527">
    <property type="component" value="Unassembled WGS sequence"/>
</dbReference>
<feature type="chain" id="PRO_5004114300" evidence="1">
    <location>
        <begin position="18"/>
        <end position="59"/>
    </location>
</feature>
<gene>
    <name evidence="2" type="ORF">C826_02317</name>
</gene>
<comment type="caution">
    <text evidence="2">The sequence shown here is derived from an EMBL/GenBank/DDBJ whole genome shotgun (WGS) entry which is preliminary data.</text>
</comment>
<organism evidence="2 3">
    <name type="scientific">Helicobacter bilis WiWa</name>
    <dbReference type="NCBI Taxonomy" id="1235804"/>
    <lineage>
        <taxon>Bacteria</taxon>
        <taxon>Pseudomonadati</taxon>
        <taxon>Campylobacterota</taxon>
        <taxon>Epsilonproteobacteria</taxon>
        <taxon>Campylobacterales</taxon>
        <taxon>Helicobacteraceae</taxon>
        <taxon>Helicobacter</taxon>
    </lineage>
</organism>
<keyword evidence="1" id="KW-0732">Signal</keyword>
<accession>N2BJB5</accession>
<evidence type="ECO:0000313" key="2">
    <source>
        <dbReference type="EMBL" id="EMZ36919.1"/>
    </source>
</evidence>
<feature type="signal peptide" evidence="1">
    <location>
        <begin position="1"/>
        <end position="17"/>
    </location>
</feature>
<evidence type="ECO:0000256" key="1">
    <source>
        <dbReference type="SAM" id="SignalP"/>
    </source>
</evidence>
<dbReference type="HOGENOM" id="CLU_201774_0_0_7"/>
<dbReference type="AlphaFoldDB" id="N2BJB5"/>
<dbReference type="RefSeq" id="WP_004084917.1">
    <property type="nucleotide sequence ID" value="NZ_KB822507.1"/>
</dbReference>
<dbReference type="EMBL" id="AQFW01000026">
    <property type="protein sequence ID" value="EMZ36919.1"/>
    <property type="molecule type" value="Genomic_DNA"/>
</dbReference>
<dbReference type="PATRIC" id="fig|1235804.3.peg.2541"/>
<sequence length="59" mass="6717">MYVLCVCKGLHMLLCLALSMQTMLNKQSINIHAKAYKSNAIQSKALIYMQTMLNTYKGF</sequence>
<evidence type="ECO:0000313" key="3">
    <source>
        <dbReference type="Proteomes" id="UP000012527"/>
    </source>
</evidence>
<dbReference type="GeneID" id="60657916"/>
<proteinExistence type="predicted"/>
<name>N2BJB5_9HELI</name>
<reference evidence="2 3" key="1">
    <citation type="submission" date="2013-02" db="EMBL/GenBank/DDBJ databases">
        <title>The Genome Sequence of Helicobacter bilis WiWa.</title>
        <authorList>
            <consortium name="The Broad Institute Genome Sequencing Platform"/>
            <person name="Ward D."/>
            <person name="Overstreet A.-M.C."/>
            <person name="Ramer-Tait A.E."/>
            <person name="Phillips G.J."/>
            <person name="Wannemuehler M.J."/>
            <person name="Walker B."/>
            <person name="Young S.K."/>
            <person name="Zeng Q."/>
            <person name="Gargeya S."/>
            <person name="Fitzgerald M."/>
            <person name="Haas B."/>
            <person name="Abouelleil A."/>
            <person name="Alvarado L."/>
            <person name="Arachchi H.M."/>
            <person name="Berlin A.M."/>
            <person name="Chapman S.B."/>
            <person name="Dewar J."/>
            <person name="Goldberg J."/>
            <person name="Griggs A."/>
            <person name="Gujja S."/>
            <person name="Hansen M."/>
            <person name="Howarth C."/>
            <person name="Imamovic A."/>
            <person name="Larimer J."/>
            <person name="McCowan C."/>
            <person name="Murphy C."/>
            <person name="Neiman D."/>
            <person name="Pearson M."/>
            <person name="Priest M."/>
            <person name="Roberts A."/>
            <person name="Saif S."/>
            <person name="Shea T."/>
            <person name="Sisk P."/>
            <person name="Sykes S."/>
            <person name="Wortman J."/>
            <person name="Nusbaum C."/>
            <person name="Birren B."/>
        </authorList>
    </citation>
    <scope>NUCLEOTIDE SEQUENCE [LARGE SCALE GENOMIC DNA]</scope>
    <source>
        <strain evidence="2 3">WiWa</strain>
    </source>
</reference>